<dbReference type="GO" id="GO:0030288">
    <property type="term" value="C:outer membrane-bounded periplasmic space"/>
    <property type="evidence" value="ECO:0007669"/>
    <property type="project" value="TreeGrafter"/>
</dbReference>
<dbReference type="InterPro" id="IPR002508">
    <property type="entry name" value="MurNAc-LAA_cat"/>
</dbReference>
<evidence type="ECO:0000256" key="3">
    <source>
        <dbReference type="ARBA" id="ARBA00022801"/>
    </source>
</evidence>
<proteinExistence type="predicted"/>
<evidence type="ECO:0000259" key="6">
    <source>
        <dbReference type="SMART" id="SM00646"/>
    </source>
</evidence>
<dbReference type="PANTHER" id="PTHR30404:SF0">
    <property type="entry name" value="N-ACETYLMURAMOYL-L-ALANINE AMIDASE AMIC"/>
    <property type="match status" value="1"/>
</dbReference>
<feature type="signal peptide" evidence="5">
    <location>
        <begin position="1"/>
        <end position="27"/>
    </location>
</feature>
<keyword evidence="5" id="KW-0732">Signal</keyword>
<protein>
    <recommendedName>
        <fullName evidence="2">N-acetylmuramoyl-L-alanine amidase</fullName>
        <ecNumber evidence="2">3.5.1.28</ecNumber>
    </recommendedName>
</protein>
<dbReference type="GO" id="GO:0009253">
    <property type="term" value="P:peptidoglycan catabolic process"/>
    <property type="evidence" value="ECO:0007669"/>
    <property type="project" value="InterPro"/>
</dbReference>
<evidence type="ECO:0000256" key="5">
    <source>
        <dbReference type="SAM" id="SignalP"/>
    </source>
</evidence>
<gene>
    <name evidence="7" type="ORF">FPL22_15400</name>
</gene>
<feature type="domain" description="MurNAc-LAA" evidence="6">
    <location>
        <begin position="201"/>
        <end position="336"/>
    </location>
</feature>
<name>A0A556QLF4_9BACT</name>
<reference evidence="7 8" key="1">
    <citation type="submission" date="2019-07" db="EMBL/GenBank/DDBJ databases">
        <title>Description of 53C-WASEF.</title>
        <authorList>
            <person name="Pitt A."/>
            <person name="Hahn M.W."/>
        </authorList>
    </citation>
    <scope>NUCLEOTIDE SEQUENCE [LARGE SCALE GENOMIC DNA]</scope>
    <source>
        <strain evidence="7 8">53C-WASEF</strain>
    </source>
</reference>
<comment type="caution">
    <text evidence="7">The sequence shown here is derived from an EMBL/GenBank/DDBJ whole genome shotgun (WGS) entry which is preliminary data.</text>
</comment>
<dbReference type="Proteomes" id="UP000315648">
    <property type="component" value="Unassembled WGS sequence"/>
</dbReference>
<evidence type="ECO:0000256" key="1">
    <source>
        <dbReference type="ARBA" id="ARBA00001561"/>
    </source>
</evidence>
<sequence length="348" mass="38011">MVRLPYSFLMSAVFTALIFFSGVSSEAAPPTRNPAGSSSTYIKVAGVNYVDARVFFARNGFKGAWIERGKSLRFQSATSQIDIEADKRDAVINGLRVLMGEPAVFRGSTLYVSRIDADKLFLPILRPSSVTTPPAPALRVIVIDAGHGGQDTGTQNKPFKLDEKVFALDVAMRLRTLLVKQGYKIVMTRTDDRFVPLPQRAEIANKAGADLFISIHFNAVGGSPTVRGSETYVMTPQYQRSTGSPRRDPSDNVANPGNRNDPWNTLLGYHMHDQVVGKLGSLDRGFKRARFAVLRLVNSPGVLIEAGYLSNNDEAKRISTSAYRQSLAEALAQGVRAYAVAITPVKTK</sequence>
<keyword evidence="8" id="KW-1185">Reference proteome</keyword>
<dbReference type="SMART" id="SM00646">
    <property type="entry name" value="Ami_3"/>
    <property type="match status" value="1"/>
</dbReference>
<dbReference type="EC" id="3.5.1.28" evidence="2"/>
<dbReference type="OrthoDB" id="9806267at2"/>
<evidence type="ECO:0000256" key="4">
    <source>
        <dbReference type="SAM" id="MobiDB-lite"/>
    </source>
</evidence>
<evidence type="ECO:0000313" key="7">
    <source>
        <dbReference type="EMBL" id="TSJ77471.1"/>
    </source>
</evidence>
<dbReference type="Pfam" id="PF01520">
    <property type="entry name" value="Amidase_3"/>
    <property type="match status" value="1"/>
</dbReference>
<dbReference type="SUPFAM" id="SSF53187">
    <property type="entry name" value="Zn-dependent exopeptidases"/>
    <property type="match status" value="1"/>
</dbReference>
<organism evidence="7 8">
    <name type="scientific">Rariglobus hedericola</name>
    <dbReference type="NCBI Taxonomy" id="2597822"/>
    <lineage>
        <taxon>Bacteria</taxon>
        <taxon>Pseudomonadati</taxon>
        <taxon>Verrucomicrobiota</taxon>
        <taxon>Opitutia</taxon>
        <taxon>Opitutales</taxon>
        <taxon>Opitutaceae</taxon>
        <taxon>Rariglobus</taxon>
    </lineage>
</organism>
<dbReference type="CDD" id="cd02696">
    <property type="entry name" value="MurNAc-LAA"/>
    <property type="match status" value="1"/>
</dbReference>
<keyword evidence="3" id="KW-0378">Hydrolase</keyword>
<dbReference type="EMBL" id="VMBG01000002">
    <property type="protein sequence ID" value="TSJ77471.1"/>
    <property type="molecule type" value="Genomic_DNA"/>
</dbReference>
<feature type="region of interest" description="Disordered" evidence="4">
    <location>
        <begin position="237"/>
        <end position="260"/>
    </location>
</feature>
<dbReference type="Gene3D" id="3.40.630.40">
    <property type="entry name" value="Zn-dependent exopeptidases"/>
    <property type="match status" value="1"/>
</dbReference>
<evidence type="ECO:0000256" key="2">
    <source>
        <dbReference type="ARBA" id="ARBA00011901"/>
    </source>
</evidence>
<feature type="chain" id="PRO_5022064351" description="N-acetylmuramoyl-L-alanine amidase" evidence="5">
    <location>
        <begin position="28"/>
        <end position="348"/>
    </location>
</feature>
<dbReference type="InterPro" id="IPR050695">
    <property type="entry name" value="N-acetylmuramoyl_amidase_3"/>
</dbReference>
<accession>A0A556QLF4</accession>
<comment type="catalytic activity">
    <reaction evidence="1">
        <text>Hydrolyzes the link between N-acetylmuramoyl residues and L-amino acid residues in certain cell-wall glycopeptides.</text>
        <dbReference type="EC" id="3.5.1.28"/>
    </reaction>
</comment>
<dbReference type="AlphaFoldDB" id="A0A556QLF4"/>
<evidence type="ECO:0000313" key="8">
    <source>
        <dbReference type="Proteomes" id="UP000315648"/>
    </source>
</evidence>
<dbReference type="GO" id="GO:0008745">
    <property type="term" value="F:N-acetylmuramoyl-L-alanine amidase activity"/>
    <property type="evidence" value="ECO:0007669"/>
    <property type="project" value="UniProtKB-EC"/>
</dbReference>
<dbReference type="PANTHER" id="PTHR30404">
    <property type="entry name" value="N-ACETYLMURAMOYL-L-ALANINE AMIDASE"/>
    <property type="match status" value="1"/>
</dbReference>